<feature type="transmembrane region" description="Helical" evidence="14">
    <location>
        <begin position="374"/>
        <end position="394"/>
    </location>
</feature>
<evidence type="ECO:0000256" key="8">
    <source>
        <dbReference type="ARBA" id="ARBA00023098"/>
    </source>
</evidence>
<protein>
    <recommendedName>
        <fullName evidence="3">Glycerophosphocholine acyltransferase 1</fullName>
    </recommendedName>
</protein>
<gene>
    <name evidence="15" type="ORF">E3P99_02130</name>
</gene>
<dbReference type="Proteomes" id="UP000310189">
    <property type="component" value="Unassembled WGS sequence"/>
</dbReference>
<keyword evidence="10" id="KW-0594">Phospholipid biosynthesis</keyword>
<evidence type="ECO:0000256" key="7">
    <source>
        <dbReference type="ARBA" id="ARBA00022989"/>
    </source>
</evidence>
<sequence>MSSGNGTGSEFESSDDDLTWPSAFTLIDFIDTYVDARIDLIERRLHETSDRLRERASSAKEKAAEIIRSRGSGTRIDEAGAEQDGDKKLPAAAARAKDFYEREAAKYKLLLSKRVQNLSTKWKDAKVVQLRDKLSFCFGPSVFNVLGSALLYALSPEWLHISYTVQILYFLPLRAYTYKRLSYHYFLFDMCYYATILNLAFIWLCPSSEAVFVAAYCMTMGPLAFAVITWRNSLVFHSFDKTTSLFIHMYPPLVFHAIIFDYPDSTHRFPALQGLHKLQPGMALLYTSAIYLIWQALYWKFILIERRHKIGEGKGQRTTSFSYMLHHNHGLIGRTLSNIAPKWRESAFMFMQFAYTIVTLLPAVFILYDSKVASGVFLLFIFGVSTWNGASYYVEVFGRRFEKELDALRKELEASSSNGDADDDVSPVKSGSEDSNSDSASKKDNYYDVYYTCID</sequence>
<feature type="transmembrane region" description="Helical" evidence="14">
    <location>
        <begin position="280"/>
        <end position="299"/>
    </location>
</feature>
<evidence type="ECO:0000313" key="16">
    <source>
        <dbReference type="Proteomes" id="UP000310189"/>
    </source>
</evidence>
<dbReference type="GO" id="GO:0016746">
    <property type="term" value="F:acyltransferase activity"/>
    <property type="evidence" value="ECO:0007669"/>
    <property type="project" value="UniProtKB-KW"/>
</dbReference>
<dbReference type="OrthoDB" id="406287at2759"/>
<feature type="transmembrane region" description="Helical" evidence="14">
    <location>
        <begin position="210"/>
        <end position="230"/>
    </location>
</feature>
<evidence type="ECO:0000256" key="12">
    <source>
        <dbReference type="ARBA" id="ARBA00023315"/>
    </source>
</evidence>
<keyword evidence="6 14" id="KW-0812">Transmembrane</keyword>
<evidence type="ECO:0000256" key="4">
    <source>
        <dbReference type="ARBA" id="ARBA00022516"/>
    </source>
</evidence>
<evidence type="ECO:0000256" key="6">
    <source>
        <dbReference type="ARBA" id="ARBA00022692"/>
    </source>
</evidence>
<proteinExistence type="inferred from homology"/>
<evidence type="ECO:0000256" key="3">
    <source>
        <dbReference type="ARBA" id="ARBA00019082"/>
    </source>
</evidence>
<evidence type="ECO:0000256" key="5">
    <source>
        <dbReference type="ARBA" id="ARBA00022679"/>
    </source>
</evidence>
<evidence type="ECO:0000256" key="11">
    <source>
        <dbReference type="ARBA" id="ARBA00023264"/>
    </source>
</evidence>
<keyword evidence="7 14" id="KW-1133">Transmembrane helix</keyword>
<feature type="transmembrane region" description="Helical" evidence="14">
    <location>
        <begin position="242"/>
        <end position="260"/>
    </location>
</feature>
<keyword evidence="5" id="KW-0808">Transferase</keyword>
<dbReference type="AlphaFoldDB" id="A0A4T0FMH5"/>
<feature type="transmembrane region" description="Helical" evidence="14">
    <location>
        <begin position="185"/>
        <end position="204"/>
    </location>
</feature>
<dbReference type="InterPro" id="IPR021261">
    <property type="entry name" value="GPCAT"/>
</dbReference>
<keyword evidence="4" id="KW-0444">Lipid biosynthesis</keyword>
<dbReference type="PANTHER" id="PTHR31201">
    <property type="entry name" value="OS01G0585100 PROTEIN"/>
    <property type="match status" value="1"/>
</dbReference>
<dbReference type="GO" id="GO:0006656">
    <property type="term" value="P:phosphatidylcholine biosynthetic process"/>
    <property type="evidence" value="ECO:0007669"/>
    <property type="project" value="TreeGrafter"/>
</dbReference>
<dbReference type="Pfam" id="PF10998">
    <property type="entry name" value="DUF2838"/>
    <property type="match status" value="1"/>
</dbReference>
<evidence type="ECO:0000256" key="13">
    <source>
        <dbReference type="SAM" id="MobiDB-lite"/>
    </source>
</evidence>
<comment type="similarity">
    <text evidence="2">Belongs to the GPC1 family.</text>
</comment>
<keyword evidence="16" id="KW-1185">Reference proteome</keyword>
<accession>A0A4T0FMH5</accession>
<dbReference type="PANTHER" id="PTHR31201:SF1">
    <property type="entry name" value="GLYCEROPHOSPHOCHOLINE ACYLTRANSFERASE 1"/>
    <property type="match status" value="1"/>
</dbReference>
<evidence type="ECO:0000256" key="1">
    <source>
        <dbReference type="ARBA" id="ARBA00004141"/>
    </source>
</evidence>
<organism evidence="15 16">
    <name type="scientific">Wallemia hederae</name>
    <dbReference type="NCBI Taxonomy" id="1540922"/>
    <lineage>
        <taxon>Eukaryota</taxon>
        <taxon>Fungi</taxon>
        <taxon>Dikarya</taxon>
        <taxon>Basidiomycota</taxon>
        <taxon>Wallemiomycotina</taxon>
        <taxon>Wallemiomycetes</taxon>
        <taxon>Wallemiales</taxon>
        <taxon>Wallemiaceae</taxon>
        <taxon>Wallemia</taxon>
    </lineage>
</organism>
<keyword evidence="11" id="KW-1208">Phospholipid metabolism</keyword>
<feature type="compositionally biased region" description="Low complexity" evidence="13">
    <location>
        <begin position="429"/>
        <end position="439"/>
    </location>
</feature>
<evidence type="ECO:0000256" key="2">
    <source>
        <dbReference type="ARBA" id="ARBA00006675"/>
    </source>
</evidence>
<keyword evidence="12" id="KW-0012">Acyltransferase</keyword>
<comment type="subcellular location">
    <subcellularLocation>
        <location evidence="1">Membrane</location>
        <topology evidence="1">Multi-pass membrane protein</topology>
    </subcellularLocation>
</comment>
<feature type="region of interest" description="Disordered" evidence="13">
    <location>
        <begin position="412"/>
        <end position="443"/>
    </location>
</feature>
<comment type="caution">
    <text evidence="15">The sequence shown here is derived from an EMBL/GenBank/DDBJ whole genome shotgun (WGS) entry which is preliminary data.</text>
</comment>
<evidence type="ECO:0000313" key="15">
    <source>
        <dbReference type="EMBL" id="TIA89350.1"/>
    </source>
</evidence>
<feature type="transmembrane region" description="Helical" evidence="14">
    <location>
        <begin position="347"/>
        <end position="368"/>
    </location>
</feature>
<keyword evidence="8" id="KW-0443">Lipid metabolism</keyword>
<evidence type="ECO:0000256" key="14">
    <source>
        <dbReference type="SAM" id="Phobius"/>
    </source>
</evidence>
<reference evidence="15 16" key="1">
    <citation type="submission" date="2019-03" db="EMBL/GenBank/DDBJ databases">
        <title>Sequencing 23 genomes of Wallemia ichthyophaga.</title>
        <authorList>
            <person name="Gostincar C."/>
        </authorList>
    </citation>
    <scope>NUCLEOTIDE SEQUENCE [LARGE SCALE GENOMIC DNA]</scope>
    <source>
        <strain evidence="15 16">EXF-5753</strain>
    </source>
</reference>
<evidence type="ECO:0000256" key="9">
    <source>
        <dbReference type="ARBA" id="ARBA00023136"/>
    </source>
</evidence>
<name>A0A4T0FMH5_9BASI</name>
<keyword evidence="9 14" id="KW-0472">Membrane</keyword>
<dbReference type="GO" id="GO:0016020">
    <property type="term" value="C:membrane"/>
    <property type="evidence" value="ECO:0007669"/>
    <property type="project" value="UniProtKB-SubCell"/>
</dbReference>
<dbReference type="EMBL" id="SPNW01000028">
    <property type="protein sequence ID" value="TIA89350.1"/>
    <property type="molecule type" value="Genomic_DNA"/>
</dbReference>
<evidence type="ECO:0000256" key="10">
    <source>
        <dbReference type="ARBA" id="ARBA00023209"/>
    </source>
</evidence>